<evidence type="ECO:0000313" key="2">
    <source>
        <dbReference type="Proteomes" id="UP000828941"/>
    </source>
</evidence>
<reference evidence="1 2" key="1">
    <citation type="journal article" date="2022" name="DNA Res.">
        <title>Chromosomal-level genome assembly of the orchid tree Bauhinia variegata (Leguminosae; Cercidoideae) supports the allotetraploid origin hypothesis of Bauhinia.</title>
        <authorList>
            <person name="Zhong Y."/>
            <person name="Chen Y."/>
            <person name="Zheng D."/>
            <person name="Pang J."/>
            <person name="Liu Y."/>
            <person name="Luo S."/>
            <person name="Meng S."/>
            <person name="Qian L."/>
            <person name="Wei D."/>
            <person name="Dai S."/>
            <person name="Zhou R."/>
        </authorList>
    </citation>
    <scope>NUCLEOTIDE SEQUENCE [LARGE SCALE GENOMIC DNA]</scope>
    <source>
        <strain evidence="1">BV-YZ2020</strain>
    </source>
</reference>
<dbReference type="EMBL" id="CM039439">
    <property type="protein sequence ID" value="KAI4296846.1"/>
    <property type="molecule type" value="Genomic_DNA"/>
</dbReference>
<proteinExistence type="predicted"/>
<evidence type="ECO:0000313" key="1">
    <source>
        <dbReference type="EMBL" id="KAI4296846.1"/>
    </source>
</evidence>
<gene>
    <name evidence="1" type="ORF">L6164_036766</name>
</gene>
<keyword evidence="2" id="KW-1185">Reference proteome</keyword>
<comment type="caution">
    <text evidence="1">The sequence shown here is derived from an EMBL/GenBank/DDBJ whole genome shotgun (WGS) entry which is preliminary data.</text>
</comment>
<name>A0ACB9KI84_BAUVA</name>
<organism evidence="1 2">
    <name type="scientific">Bauhinia variegata</name>
    <name type="common">Purple orchid tree</name>
    <name type="synonym">Phanera variegata</name>
    <dbReference type="NCBI Taxonomy" id="167791"/>
    <lineage>
        <taxon>Eukaryota</taxon>
        <taxon>Viridiplantae</taxon>
        <taxon>Streptophyta</taxon>
        <taxon>Embryophyta</taxon>
        <taxon>Tracheophyta</taxon>
        <taxon>Spermatophyta</taxon>
        <taxon>Magnoliopsida</taxon>
        <taxon>eudicotyledons</taxon>
        <taxon>Gunneridae</taxon>
        <taxon>Pentapetalae</taxon>
        <taxon>rosids</taxon>
        <taxon>fabids</taxon>
        <taxon>Fabales</taxon>
        <taxon>Fabaceae</taxon>
        <taxon>Cercidoideae</taxon>
        <taxon>Cercideae</taxon>
        <taxon>Bauhiniinae</taxon>
        <taxon>Bauhinia</taxon>
    </lineage>
</organism>
<sequence>MAGHHDGDGGSNTNRRPPCASCKHQRRKCMKDCVLYAYFPAEKAEEYIAVHRIFGFNNMIKILNNLESESDRREAIDSLEWEASMWSLHPSSGPYGEFRKLQQQVKQLQERCEILETQLNPPRVSLSEPISMGKTQALAVNNNGAPTEPNHNVSSNIVAPTLSNYSGYCNGSLPLPLPCNVAPTINNNWAPTVPNNGYYGVLSVPNNGYNGIQSLVNNGNNGALGVPINNWHSSYSSNGNDNLGSNSYVNNVNGPFGQEKVGINDLERLLQSNSLLPYMPRQQNQRQRGFALHANSSYSAMDQSSLVRNSALYNSNYSKEIKGQSGFESSVESSYSNNGYRQEQRGRGGQAQQKPWGGNTRS</sequence>
<protein>
    <submittedName>
        <fullName evidence="1">Uncharacterized protein</fullName>
    </submittedName>
</protein>
<dbReference type="Proteomes" id="UP000828941">
    <property type="component" value="Chromosome 14"/>
</dbReference>
<accession>A0ACB9KI84</accession>